<accession>A0AAN9REH0</accession>
<keyword evidence="2" id="KW-1185">Reference proteome</keyword>
<gene>
    <name evidence="1" type="ORF">VNO80_06404</name>
</gene>
<evidence type="ECO:0000313" key="1">
    <source>
        <dbReference type="EMBL" id="KAK7373010.1"/>
    </source>
</evidence>
<dbReference type="AlphaFoldDB" id="A0AAN9REH0"/>
<name>A0AAN9REH0_PHACN</name>
<comment type="caution">
    <text evidence="1">The sequence shown here is derived from an EMBL/GenBank/DDBJ whole genome shotgun (WGS) entry which is preliminary data.</text>
</comment>
<organism evidence="1 2">
    <name type="scientific">Phaseolus coccineus</name>
    <name type="common">Scarlet runner bean</name>
    <name type="synonym">Phaseolus multiflorus</name>
    <dbReference type="NCBI Taxonomy" id="3886"/>
    <lineage>
        <taxon>Eukaryota</taxon>
        <taxon>Viridiplantae</taxon>
        <taxon>Streptophyta</taxon>
        <taxon>Embryophyta</taxon>
        <taxon>Tracheophyta</taxon>
        <taxon>Spermatophyta</taxon>
        <taxon>Magnoliopsida</taxon>
        <taxon>eudicotyledons</taxon>
        <taxon>Gunneridae</taxon>
        <taxon>Pentapetalae</taxon>
        <taxon>rosids</taxon>
        <taxon>fabids</taxon>
        <taxon>Fabales</taxon>
        <taxon>Fabaceae</taxon>
        <taxon>Papilionoideae</taxon>
        <taxon>50 kb inversion clade</taxon>
        <taxon>NPAAA clade</taxon>
        <taxon>indigoferoid/millettioid clade</taxon>
        <taxon>Phaseoleae</taxon>
        <taxon>Phaseolus</taxon>
    </lineage>
</organism>
<evidence type="ECO:0000313" key="2">
    <source>
        <dbReference type="Proteomes" id="UP001374584"/>
    </source>
</evidence>
<sequence>MQKKLETVTYTASLPNLQAPSVAHTLICYLQKKFNKLLEKTRTPLDAIVSDAPLAFATQPASKMSTDAKPKHGFNQVSDSNADKTVKLIVILFQL</sequence>
<proteinExistence type="predicted"/>
<dbReference type="Proteomes" id="UP001374584">
    <property type="component" value="Unassembled WGS sequence"/>
</dbReference>
<protein>
    <submittedName>
        <fullName evidence="1">Uncharacterized protein</fullName>
    </submittedName>
</protein>
<dbReference type="EMBL" id="JAYMYR010000003">
    <property type="protein sequence ID" value="KAK7373010.1"/>
    <property type="molecule type" value="Genomic_DNA"/>
</dbReference>
<reference evidence="1 2" key="1">
    <citation type="submission" date="2024-01" db="EMBL/GenBank/DDBJ databases">
        <title>The genomes of 5 underutilized Papilionoideae crops provide insights into root nodulation and disease resistanc.</title>
        <authorList>
            <person name="Jiang F."/>
        </authorList>
    </citation>
    <scope>NUCLEOTIDE SEQUENCE [LARGE SCALE GENOMIC DNA]</scope>
    <source>
        <strain evidence="1">JINMINGXINNONG_FW02</strain>
        <tissue evidence="1">Leaves</tissue>
    </source>
</reference>